<dbReference type="InterPro" id="IPR013094">
    <property type="entry name" value="AB_hydrolase_3"/>
</dbReference>
<feature type="domain" description="Alpha/beta hydrolase fold-3" evidence="3">
    <location>
        <begin position="76"/>
        <end position="292"/>
    </location>
</feature>
<comment type="caution">
    <text evidence="4">The sequence shown here is derived from an EMBL/GenBank/DDBJ whole genome shotgun (WGS) entry which is preliminary data.</text>
</comment>
<evidence type="ECO:0000313" key="4">
    <source>
        <dbReference type="EMBL" id="KAF9614877.1"/>
    </source>
</evidence>
<dbReference type="Gene3D" id="3.40.50.1820">
    <property type="entry name" value="alpha/beta hydrolase"/>
    <property type="match status" value="1"/>
</dbReference>
<dbReference type="Proteomes" id="UP000631114">
    <property type="component" value="Unassembled WGS sequence"/>
</dbReference>
<dbReference type="AlphaFoldDB" id="A0A835IEC7"/>
<dbReference type="OrthoDB" id="408631at2759"/>
<dbReference type="SUPFAM" id="SSF53474">
    <property type="entry name" value="alpha/beta-Hydrolases"/>
    <property type="match status" value="1"/>
</dbReference>
<accession>A0A835IEC7</accession>
<protein>
    <recommendedName>
        <fullName evidence="3">Alpha/beta hydrolase fold-3 domain-containing protein</fullName>
    </recommendedName>
</protein>
<comment type="similarity">
    <text evidence="1">Belongs to the 'GDXG' lipolytic enzyme family.</text>
</comment>
<evidence type="ECO:0000256" key="2">
    <source>
        <dbReference type="ARBA" id="ARBA00022801"/>
    </source>
</evidence>
<dbReference type="PANTHER" id="PTHR23024">
    <property type="entry name" value="ARYLACETAMIDE DEACETYLASE"/>
    <property type="match status" value="1"/>
</dbReference>
<dbReference type="EMBL" id="JADFTS010000003">
    <property type="protein sequence ID" value="KAF9614877.1"/>
    <property type="molecule type" value="Genomic_DNA"/>
</dbReference>
<reference evidence="4 5" key="1">
    <citation type="submission" date="2020-10" db="EMBL/GenBank/DDBJ databases">
        <title>The Coptis chinensis genome and diversification of protoberbering-type alkaloids.</title>
        <authorList>
            <person name="Wang B."/>
            <person name="Shu S."/>
            <person name="Song C."/>
            <person name="Liu Y."/>
        </authorList>
    </citation>
    <scope>NUCLEOTIDE SEQUENCE [LARGE SCALE GENOMIC DNA]</scope>
    <source>
        <strain evidence="4">HL-2020</strain>
        <tissue evidence="4">Leaf</tissue>
    </source>
</reference>
<name>A0A835IEC7_9MAGN</name>
<evidence type="ECO:0000313" key="5">
    <source>
        <dbReference type="Proteomes" id="UP000631114"/>
    </source>
</evidence>
<keyword evidence="5" id="KW-1185">Reference proteome</keyword>
<dbReference type="InterPro" id="IPR002168">
    <property type="entry name" value="Lipase_GDXG_HIS_AS"/>
</dbReference>
<dbReference type="GO" id="GO:0016787">
    <property type="term" value="F:hydrolase activity"/>
    <property type="evidence" value="ECO:0007669"/>
    <property type="project" value="UniProtKB-KW"/>
</dbReference>
<evidence type="ECO:0000256" key="1">
    <source>
        <dbReference type="ARBA" id="ARBA00010515"/>
    </source>
</evidence>
<dbReference type="InterPro" id="IPR050466">
    <property type="entry name" value="Carboxylest/Gibb_receptor"/>
</dbReference>
<proteinExistence type="inferred from homology"/>
<dbReference type="PANTHER" id="PTHR23024:SF113">
    <property type="entry name" value="CARBOXYLESTERASE 8-RELATED"/>
    <property type="match status" value="1"/>
</dbReference>
<dbReference type="InterPro" id="IPR029058">
    <property type="entry name" value="AB_hydrolase_fold"/>
</dbReference>
<keyword evidence="2" id="KW-0378">Hydrolase</keyword>
<sequence>MADQNTVIDPYKYINVVLNPDGTLTRPTLVPNIPPSSDPNSNSVISLDITLNPYKNTWMRVFQPTNLSSNKKLPLIIYFHGGGFILYSASSAPFHESCVKMASGLPAIIISVDYSLAPENKLPSAYEDGVEALLWVKYRAINGDFEFCKSVDFSKCYIMGSSSGGNITYQVGLRALSLDLEPVKIIGLIMNQPFFGGLEKTESELKMVNDRIIPLVVADLMWVLALPMGADKNHEFCNPMGAHFNKIKRLPRCFVNGYGGDPLVDRQKEFSKMLGDQGACVVENYSDDGYHACELFIPDKAQALVMNVKDFFYSPGTMSTL</sequence>
<gene>
    <name evidence="4" type="ORF">IFM89_020974</name>
</gene>
<organism evidence="4 5">
    <name type="scientific">Coptis chinensis</name>
    <dbReference type="NCBI Taxonomy" id="261450"/>
    <lineage>
        <taxon>Eukaryota</taxon>
        <taxon>Viridiplantae</taxon>
        <taxon>Streptophyta</taxon>
        <taxon>Embryophyta</taxon>
        <taxon>Tracheophyta</taxon>
        <taxon>Spermatophyta</taxon>
        <taxon>Magnoliopsida</taxon>
        <taxon>Ranunculales</taxon>
        <taxon>Ranunculaceae</taxon>
        <taxon>Coptidoideae</taxon>
        <taxon>Coptis</taxon>
    </lineage>
</organism>
<dbReference type="PROSITE" id="PS01173">
    <property type="entry name" value="LIPASE_GDXG_HIS"/>
    <property type="match status" value="1"/>
</dbReference>
<evidence type="ECO:0000259" key="3">
    <source>
        <dbReference type="Pfam" id="PF07859"/>
    </source>
</evidence>
<dbReference type="Pfam" id="PF07859">
    <property type="entry name" value="Abhydrolase_3"/>
    <property type="match status" value="1"/>
</dbReference>